<evidence type="ECO:0000313" key="2">
    <source>
        <dbReference type="EMBL" id="HGE66861.1"/>
    </source>
</evidence>
<keyword evidence="1" id="KW-0472">Membrane</keyword>
<comment type="caution">
    <text evidence="3">The sequence shown here is derived from an EMBL/GenBank/DDBJ whole genome shotgun (WGS) entry which is preliminary data.</text>
</comment>
<evidence type="ECO:0000313" key="3">
    <source>
        <dbReference type="EMBL" id="HGU59488.1"/>
    </source>
</evidence>
<keyword evidence="1" id="KW-0812">Transmembrane</keyword>
<dbReference type="EMBL" id="DTPI01000033">
    <property type="protein sequence ID" value="HGE66861.1"/>
    <property type="molecule type" value="Genomic_DNA"/>
</dbReference>
<dbReference type="EMBL" id="DTAK01000037">
    <property type="protein sequence ID" value="HGU59488.1"/>
    <property type="molecule type" value="Genomic_DNA"/>
</dbReference>
<organism evidence="3">
    <name type="scientific">Geoglobus ahangari</name>
    <dbReference type="NCBI Taxonomy" id="113653"/>
    <lineage>
        <taxon>Archaea</taxon>
        <taxon>Methanobacteriati</taxon>
        <taxon>Methanobacteriota</taxon>
        <taxon>Archaeoglobi</taxon>
        <taxon>Archaeoglobales</taxon>
        <taxon>Archaeoglobaceae</taxon>
        <taxon>Geoglobus</taxon>
    </lineage>
</organism>
<reference evidence="3" key="1">
    <citation type="journal article" date="2020" name="mSystems">
        <title>Genome- and Community-Level Interaction Insights into Carbon Utilization and Element Cycling Functions of Hydrothermarchaeota in Hydrothermal Sediment.</title>
        <authorList>
            <person name="Zhou Z."/>
            <person name="Liu Y."/>
            <person name="Xu W."/>
            <person name="Pan J."/>
            <person name="Luo Z.H."/>
            <person name="Li M."/>
        </authorList>
    </citation>
    <scope>NUCLEOTIDE SEQUENCE [LARGE SCALE GENOMIC DNA]</scope>
    <source>
        <strain evidence="4">SpSt-10</strain>
        <strain evidence="3">SpSt-62</strain>
        <strain evidence="2">SpSt-97</strain>
    </source>
</reference>
<keyword evidence="1" id="KW-1133">Transmembrane helix</keyword>
<evidence type="ECO:0000256" key="1">
    <source>
        <dbReference type="SAM" id="Phobius"/>
    </source>
</evidence>
<sequence>MIWYYRPYKNPVARNRYLLKLSPLYAVVFFIVLGRFLRYGFSSKFVIPLIPLFVMLIFFTLLIMMKPKYGYTDEQFVHFSGKRIEKWKAKFKPDFEKLTVDVEVDGKSFKLYFENREDMNNFLRDVGALNL</sequence>
<protein>
    <submittedName>
        <fullName evidence="3">Uncharacterized protein</fullName>
    </submittedName>
</protein>
<evidence type="ECO:0000313" key="4">
    <source>
        <dbReference type="EMBL" id="HHF48142.1"/>
    </source>
</evidence>
<dbReference type="AlphaFoldDB" id="A0A7C4S830"/>
<gene>
    <name evidence="4" type="ORF">ENL48_02830</name>
    <name evidence="3" type="ORF">ENT89_04845</name>
    <name evidence="2" type="ORF">ENX77_07105</name>
</gene>
<proteinExistence type="predicted"/>
<dbReference type="EMBL" id="DRUC01000045">
    <property type="protein sequence ID" value="HHF48142.1"/>
    <property type="molecule type" value="Genomic_DNA"/>
</dbReference>
<name>A0A7C4S830_9EURY</name>
<accession>A0A7C4S830</accession>
<feature type="transmembrane region" description="Helical" evidence="1">
    <location>
        <begin position="21"/>
        <end position="39"/>
    </location>
</feature>
<feature type="transmembrane region" description="Helical" evidence="1">
    <location>
        <begin position="45"/>
        <end position="65"/>
    </location>
</feature>